<protein>
    <recommendedName>
        <fullName evidence="4 11">Adenosine kinase</fullName>
        <shortName evidence="11">AK</shortName>
        <ecNumber evidence="4 11">2.7.1.20</ecNumber>
    </recommendedName>
    <alternativeName>
        <fullName evidence="11">Adenosine 5'-phosphotransferase</fullName>
    </alternativeName>
</protein>
<comment type="cofactor">
    <cofactor evidence="1 11">
        <name>Mg(2+)</name>
        <dbReference type="ChEBI" id="CHEBI:18420"/>
    </cofactor>
</comment>
<evidence type="ECO:0000256" key="4">
    <source>
        <dbReference type="ARBA" id="ARBA00012119"/>
    </source>
</evidence>
<sequence>MSGDEVIPLYVQCNPLLDVVVDVDKDFLKQYELEKDCAYVYNPHYRKLFETILSQISKLASPGGSGLNTARVAQWMWRHVLGKTTGCVMYVGCVGKDDYGEQILAKAVEDGVTTALEVSDTLPSGLCAVCKVGDARTLIANVSSASALSDEFVSSKSVERGKCSASIIYTTAYANVCRVQQTLRLIAGSRTCRLPDGSKQLTAMGLSNKKVLEEFGEDLVDVLERLDIIIGNKEEMKDLAMMLQWVPADMSDLELAGKVAREMMYDQHSVRRVVMTRGLEPAIYATSEGLIGEVVVQPKAPSKGKLKSMGAGDAFAGGFIAAFVTNPNDLEYCCQMGARAATYVINHDVQTLATDEKAIKEVQESV</sequence>
<keyword evidence="8 11" id="KW-0418">Kinase</keyword>
<feature type="domain" description="Carbohydrate kinase PfkB" evidence="12">
    <location>
        <begin position="61"/>
        <end position="346"/>
    </location>
</feature>
<dbReference type="GO" id="GO:0005634">
    <property type="term" value="C:nucleus"/>
    <property type="evidence" value="ECO:0007669"/>
    <property type="project" value="TreeGrafter"/>
</dbReference>
<comment type="caution">
    <text evidence="13">The sequence shown here is derived from an EMBL/GenBank/DDBJ whole genome shotgun (WGS) entry which is preliminary data.</text>
</comment>
<dbReference type="EC" id="2.7.1.20" evidence="4 11"/>
<dbReference type="VEuPathDB" id="TriTrypDB:Lsey_0006_0690"/>
<evidence type="ECO:0000259" key="12">
    <source>
        <dbReference type="Pfam" id="PF00294"/>
    </source>
</evidence>
<evidence type="ECO:0000256" key="8">
    <source>
        <dbReference type="ARBA" id="ARBA00022777"/>
    </source>
</evidence>
<dbReference type="GO" id="GO:0005829">
    <property type="term" value="C:cytosol"/>
    <property type="evidence" value="ECO:0007669"/>
    <property type="project" value="TreeGrafter"/>
</dbReference>
<dbReference type="Gene3D" id="3.40.1190.20">
    <property type="match status" value="1"/>
</dbReference>
<evidence type="ECO:0000256" key="3">
    <source>
        <dbReference type="ARBA" id="ARBA00010688"/>
    </source>
</evidence>
<keyword evidence="5 11" id="KW-0808">Transferase</keyword>
<dbReference type="GO" id="GO:0006166">
    <property type="term" value="P:purine ribonucleoside salvage"/>
    <property type="evidence" value="ECO:0007669"/>
    <property type="project" value="UniProtKB-KW"/>
</dbReference>
<dbReference type="GO" id="GO:0004001">
    <property type="term" value="F:adenosine kinase activity"/>
    <property type="evidence" value="ECO:0007669"/>
    <property type="project" value="UniProtKB-UniRule"/>
</dbReference>
<dbReference type="Gene3D" id="3.30.1110.10">
    <property type="match status" value="1"/>
</dbReference>
<keyword evidence="11" id="KW-0460">Magnesium</keyword>
<dbReference type="InterPro" id="IPR001805">
    <property type="entry name" value="Adenokinase"/>
</dbReference>
<dbReference type="GO" id="GO:0006144">
    <property type="term" value="P:purine nucleobase metabolic process"/>
    <property type="evidence" value="ECO:0007669"/>
    <property type="project" value="TreeGrafter"/>
</dbReference>
<evidence type="ECO:0000256" key="6">
    <source>
        <dbReference type="ARBA" id="ARBA00022726"/>
    </source>
</evidence>
<accession>A0A0N1PDV7</accession>
<comment type="similarity">
    <text evidence="3 11">Belongs to the carbohydrate kinase PfkB family.</text>
</comment>
<dbReference type="GO" id="GO:0005524">
    <property type="term" value="F:ATP binding"/>
    <property type="evidence" value="ECO:0007669"/>
    <property type="project" value="UniProtKB-UniRule"/>
</dbReference>
<dbReference type="CDD" id="cd01168">
    <property type="entry name" value="adenosine_kinase"/>
    <property type="match status" value="1"/>
</dbReference>
<keyword evidence="14" id="KW-1185">Reference proteome</keyword>
<evidence type="ECO:0000313" key="13">
    <source>
        <dbReference type="EMBL" id="KPI90435.1"/>
    </source>
</evidence>
<dbReference type="GO" id="GO:0044209">
    <property type="term" value="P:AMP salvage"/>
    <property type="evidence" value="ECO:0007669"/>
    <property type="project" value="UniProtKB-UniRule"/>
</dbReference>
<dbReference type="Proteomes" id="UP000038009">
    <property type="component" value="Unassembled WGS sequence"/>
</dbReference>
<proteinExistence type="inferred from homology"/>
<dbReference type="InterPro" id="IPR029056">
    <property type="entry name" value="Ribokinase-like"/>
</dbReference>
<dbReference type="InterPro" id="IPR002173">
    <property type="entry name" value="Carboh/pur_kinase_PfkB_CS"/>
</dbReference>
<keyword evidence="6 11" id="KW-0660">Purine salvage</keyword>
<evidence type="ECO:0000256" key="1">
    <source>
        <dbReference type="ARBA" id="ARBA00001946"/>
    </source>
</evidence>
<reference evidence="13 14" key="1">
    <citation type="journal article" date="2015" name="PLoS Pathog.">
        <title>Leptomonas seymouri: Adaptations to the Dixenous Life Cycle Analyzed by Genome Sequencing, Transcriptome Profiling and Co-infection with Leishmania donovani.</title>
        <authorList>
            <person name="Kraeva N."/>
            <person name="Butenko A."/>
            <person name="Hlavacova J."/>
            <person name="Kostygov A."/>
            <person name="Myskova J."/>
            <person name="Grybchuk D."/>
            <person name="Lestinova T."/>
            <person name="Votypka J."/>
            <person name="Volf P."/>
            <person name="Opperdoes F."/>
            <person name="Flegontov P."/>
            <person name="Lukes J."/>
            <person name="Yurchenko V."/>
        </authorList>
    </citation>
    <scope>NUCLEOTIDE SEQUENCE [LARGE SCALE GENOMIC DNA]</scope>
    <source>
        <strain evidence="13 14">ATCC 30220</strain>
    </source>
</reference>
<comment type="function">
    <text evidence="11">ATP dependent phosphorylation of adenosine and other related nucleoside analogs to monophosphate derivatives.</text>
</comment>
<organism evidence="13 14">
    <name type="scientific">Leptomonas seymouri</name>
    <dbReference type="NCBI Taxonomy" id="5684"/>
    <lineage>
        <taxon>Eukaryota</taxon>
        <taxon>Discoba</taxon>
        <taxon>Euglenozoa</taxon>
        <taxon>Kinetoplastea</taxon>
        <taxon>Metakinetoplastina</taxon>
        <taxon>Trypanosomatida</taxon>
        <taxon>Trypanosomatidae</taxon>
        <taxon>Leishmaniinae</taxon>
        <taxon>Leptomonas</taxon>
    </lineage>
</organism>
<dbReference type="EMBL" id="LJSK01000006">
    <property type="protein sequence ID" value="KPI90435.1"/>
    <property type="molecule type" value="Genomic_DNA"/>
</dbReference>
<dbReference type="OMA" id="MYVGCVG"/>
<dbReference type="PANTHER" id="PTHR45769">
    <property type="entry name" value="ADENOSINE KINASE"/>
    <property type="match status" value="1"/>
</dbReference>
<evidence type="ECO:0000256" key="9">
    <source>
        <dbReference type="ARBA" id="ARBA00022840"/>
    </source>
</evidence>
<keyword evidence="9 11" id="KW-0067">ATP-binding</keyword>
<dbReference type="Pfam" id="PF00294">
    <property type="entry name" value="PfkB"/>
    <property type="match status" value="1"/>
</dbReference>
<evidence type="ECO:0000256" key="5">
    <source>
        <dbReference type="ARBA" id="ARBA00022679"/>
    </source>
</evidence>
<dbReference type="PROSITE" id="PS00584">
    <property type="entry name" value="PFKB_KINASES_2"/>
    <property type="match status" value="1"/>
</dbReference>
<evidence type="ECO:0000256" key="2">
    <source>
        <dbReference type="ARBA" id="ARBA00004801"/>
    </source>
</evidence>
<dbReference type="AlphaFoldDB" id="A0A0N1PDV7"/>
<gene>
    <name evidence="13" type="ORF">ABL78_0511</name>
</gene>
<name>A0A0N1PDV7_LEPSE</name>
<dbReference type="UniPathway" id="UPA00588">
    <property type="reaction ID" value="UER00659"/>
</dbReference>
<evidence type="ECO:0000256" key="11">
    <source>
        <dbReference type="RuleBase" id="RU368116"/>
    </source>
</evidence>
<evidence type="ECO:0000256" key="10">
    <source>
        <dbReference type="PIRSR" id="PIRSR601805-1"/>
    </source>
</evidence>
<evidence type="ECO:0000313" key="14">
    <source>
        <dbReference type="Proteomes" id="UP000038009"/>
    </source>
</evidence>
<comment type="catalytic activity">
    <reaction evidence="11">
        <text>adenosine + ATP = AMP + ADP + H(+)</text>
        <dbReference type="Rhea" id="RHEA:20824"/>
        <dbReference type="ChEBI" id="CHEBI:15378"/>
        <dbReference type="ChEBI" id="CHEBI:16335"/>
        <dbReference type="ChEBI" id="CHEBI:30616"/>
        <dbReference type="ChEBI" id="CHEBI:456215"/>
        <dbReference type="ChEBI" id="CHEBI:456216"/>
        <dbReference type="EC" id="2.7.1.20"/>
    </reaction>
</comment>
<keyword evidence="7 11" id="KW-0547">Nucleotide-binding</keyword>
<dbReference type="PANTHER" id="PTHR45769:SF3">
    <property type="entry name" value="ADENOSINE KINASE"/>
    <property type="match status" value="1"/>
</dbReference>
<dbReference type="SUPFAM" id="SSF53613">
    <property type="entry name" value="Ribokinase-like"/>
    <property type="match status" value="1"/>
</dbReference>
<evidence type="ECO:0000256" key="7">
    <source>
        <dbReference type="ARBA" id="ARBA00022741"/>
    </source>
</evidence>
<dbReference type="OrthoDB" id="432447at2759"/>
<feature type="active site" description="Proton acceptor" evidence="10">
    <location>
        <position position="313"/>
    </location>
</feature>
<dbReference type="InterPro" id="IPR011611">
    <property type="entry name" value="PfkB_dom"/>
</dbReference>
<comment type="pathway">
    <text evidence="2 11">Purine metabolism; AMP biosynthesis via salvage pathway; AMP from adenosine: step 1/1.</text>
</comment>